<dbReference type="Pfam" id="PF00395">
    <property type="entry name" value="SLH"/>
    <property type="match status" value="1"/>
</dbReference>
<gene>
    <name evidence="4" type="ORF">HMPREF9453_00995</name>
</gene>
<feature type="region of interest" description="Disordered" evidence="1">
    <location>
        <begin position="173"/>
        <end position="201"/>
    </location>
</feature>
<dbReference type="PROSITE" id="PS51272">
    <property type="entry name" value="SLH"/>
    <property type="match status" value="1"/>
</dbReference>
<dbReference type="STRING" id="742743.HMPREF9453_00995"/>
<sequence length="600" mass="66390">MNHCLLKTTLAALFAATAFNVSAANPFADVDTSSWAYQAVSQLSDQGVVDGYPDGTFKGDKNVSRYELAQIIARLMAKEESLNDSQRATVQKLSAEYAGELQSLGVRVKELEKKTGNLSNITEIRVQDIPRYDNVYKDNKSSHDELSLRVRLNTMATVNDRSTVYSQLETTMSMNGSTPFAPNRQDWSSRESTDSDKTRTGYGDGDFHMNRLWATYHFGPKQDTSKLPFGPSKNLIGIGQFPVKMGVTGYTYDGQFKGAFISFGDYRQGGRFTIAHGRATDINYNYTGPMVRGMPLKDSTGSAGLISAMMDAGKNNPKLQAMQKQLAAGVESAVQQKITEMTNAGIKPTPAQIQAIKSAAKAAAMDKAVTALTSQSGMYVNNDYYYPMGQDVQESWGQDEDVPVTYASYIFKKPQQWEFHAYGMTANGPVGKICRAYGFAGAYYVTPMWHVQGEYVKNVRKLPLNNERPYSFNYGLHYGTADVLKGGSYEFGLDYVYSQAGTYFGGSSDDIVDQYMGHIYKNWHGMKNVPAYIANVMEDKANGTYSSNKNYGGAKFFLAKASFVPMRGLIIDAEYGFNAKDMGGRKMDNMFMLKATAYLK</sequence>
<feature type="chain" id="PRO_5003549699" description="SLH domain-containing protein" evidence="2">
    <location>
        <begin position="24"/>
        <end position="600"/>
    </location>
</feature>
<dbReference type="PATRIC" id="fig|742743.3.peg.1021"/>
<accession>H1D057</accession>
<dbReference type="InterPro" id="IPR001119">
    <property type="entry name" value="SLH_dom"/>
</dbReference>
<dbReference type="EMBL" id="ADLT01000025">
    <property type="protein sequence ID" value="EHO63081.1"/>
    <property type="molecule type" value="Genomic_DNA"/>
</dbReference>
<comment type="caution">
    <text evidence="4">The sequence shown here is derived from an EMBL/GenBank/DDBJ whole genome shotgun (WGS) entry which is preliminary data.</text>
</comment>
<dbReference type="HOGENOM" id="CLU_036587_1_0_9"/>
<feature type="compositionally biased region" description="Basic and acidic residues" evidence="1">
    <location>
        <begin position="187"/>
        <end position="201"/>
    </location>
</feature>
<evidence type="ECO:0000313" key="5">
    <source>
        <dbReference type="Proteomes" id="UP000003277"/>
    </source>
</evidence>
<dbReference type="PANTHER" id="PTHR43308">
    <property type="entry name" value="OUTER MEMBRANE PROTEIN ALPHA-RELATED"/>
    <property type="match status" value="1"/>
</dbReference>
<feature type="domain" description="SLH" evidence="3">
    <location>
        <begin position="23"/>
        <end position="86"/>
    </location>
</feature>
<evidence type="ECO:0000256" key="2">
    <source>
        <dbReference type="SAM" id="SignalP"/>
    </source>
</evidence>
<dbReference type="InterPro" id="IPR051465">
    <property type="entry name" value="Cell_Envelope_Struct_Comp"/>
</dbReference>
<name>H1D057_9FIRM</name>
<dbReference type="eggNOG" id="COG3203">
    <property type="taxonomic scope" value="Bacteria"/>
</dbReference>
<protein>
    <recommendedName>
        <fullName evidence="3">SLH domain-containing protein</fullName>
    </recommendedName>
</protein>
<proteinExistence type="predicted"/>
<organism evidence="4 5">
    <name type="scientific">Dialister succinatiphilus YIT 11850</name>
    <dbReference type="NCBI Taxonomy" id="742743"/>
    <lineage>
        <taxon>Bacteria</taxon>
        <taxon>Bacillati</taxon>
        <taxon>Bacillota</taxon>
        <taxon>Negativicutes</taxon>
        <taxon>Veillonellales</taxon>
        <taxon>Veillonellaceae</taxon>
        <taxon>Dialister</taxon>
    </lineage>
</organism>
<dbReference type="Proteomes" id="UP000003277">
    <property type="component" value="Unassembled WGS sequence"/>
</dbReference>
<reference evidence="4 5" key="1">
    <citation type="submission" date="2011-11" db="EMBL/GenBank/DDBJ databases">
        <title>The Genome Sequence of Dialister succinatiphilus YIT 11850.</title>
        <authorList>
            <consortium name="The Broad Institute Genome Sequencing Platform"/>
            <person name="Earl A."/>
            <person name="Ward D."/>
            <person name="Feldgarden M."/>
            <person name="Gevers D."/>
            <person name="Morotomi M."/>
            <person name="Young S.K."/>
            <person name="Zeng Q."/>
            <person name="Gargeya S."/>
            <person name="Fitzgerald M."/>
            <person name="Haas B."/>
            <person name="Abouelleil A."/>
            <person name="Alvarado L."/>
            <person name="Arachchi H.M."/>
            <person name="Berlin A."/>
            <person name="Brown A."/>
            <person name="Chapman S.B."/>
            <person name="Dunbar C."/>
            <person name="Gearin G."/>
            <person name="Goldberg J."/>
            <person name="Griggs A."/>
            <person name="Gujja S."/>
            <person name="Heiman D."/>
            <person name="Howarth C."/>
            <person name="Lui A."/>
            <person name="MacDonald P.J.P."/>
            <person name="Montmayeur A."/>
            <person name="Murphy C."/>
            <person name="Neiman D."/>
            <person name="Pearson M."/>
            <person name="Priest M."/>
            <person name="Roberts A."/>
            <person name="Saif S."/>
            <person name="Shea T."/>
            <person name="Sisk P."/>
            <person name="Stolte C."/>
            <person name="Sykes S."/>
            <person name="Wortman J."/>
            <person name="Nusbaum C."/>
            <person name="Birren B."/>
        </authorList>
    </citation>
    <scope>NUCLEOTIDE SEQUENCE [LARGE SCALE GENOMIC DNA]</scope>
    <source>
        <strain evidence="4 5">YIT 11850</strain>
    </source>
</reference>
<dbReference type="RefSeq" id="WP_008859491.1">
    <property type="nucleotide sequence ID" value="NZ_JH591187.1"/>
</dbReference>
<feature type="signal peptide" evidence="2">
    <location>
        <begin position="1"/>
        <end position="23"/>
    </location>
</feature>
<dbReference type="PANTHER" id="PTHR43308:SF1">
    <property type="entry name" value="OUTER MEMBRANE PROTEIN ALPHA"/>
    <property type="match status" value="1"/>
</dbReference>
<keyword evidence="2" id="KW-0732">Signal</keyword>
<dbReference type="OrthoDB" id="9783944at2"/>
<evidence type="ECO:0000259" key="3">
    <source>
        <dbReference type="PROSITE" id="PS51272"/>
    </source>
</evidence>
<evidence type="ECO:0000313" key="4">
    <source>
        <dbReference type="EMBL" id="EHO63081.1"/>
    </source>
</evidence>
<dbReference type="AlphaFoldDB" id="H1D057"/>
<keyword evidence="5" id="KW-1185">Reference proteome</keyword>
<evidence type="ECO:0000256" key="1">
    <source>
        <dbReference type="SAM" id="MobiDB-lite"/>
    </source>
</evidence>